<dbReference type="EMBL" id="CAJOBJ010028569">
    <property type="protein sequence ID" value="CAF4259583.1"/>
    <property type="molecule type" value="Genomic_DNA"/>
</dbReference>
<organism evidence="1 2">
    <name type="scientific">Rotaria magnacalcarata</name>
    <dbReference type="NCBI Taxonomy" id="392030"/>
    <lineage>
        <taxon>Eukaryota</taxon>
        <taxon>Metazoa</taxon>
        <taxon>Spiralia</taxon>
        <taxon>Gnathifera</taxon>
        <taxon>Rotifera</taxon>
        <taxon>Eurotatoria</taxon>
        <taxon>Bdelloidea</taxon>
        <taxon>Philodinida</taxon>
        <taxon>Philodinidae</taxon>
        <taxon>Rotaria</taxon>
    </lineage>
</organism>
<name>A0A8S2SYZ1_9BILA</name>
<protein>
    <submittedName>
        <fullName evidence="1">Uncharacterized protein</fullName>
    </submittedName>
</protein>
<accession>A0A8S2SYZ1</accession>
<feature type="non-terminal residue" evidence="1">
    <location>
        <position position="44"/>
    </location>
</feature>
<evidence type="ECO:0000313" key="1">
    <source>
        <dbReference type="EMBL" id="CAF4259583.1"/>
    </source>
</evidence>
<reference evidence="1" key="1">
    <citation type="submission" date="2021-02" db="EMBL/GenBank/DDBJ databases">
        <authorList>
            <person name="Nowell W R."/>
        </authorList>
    </citation>
    <scope>NUCLEOTIDE SEQUENCE</scope>
</reference>
<dbReference type="AlphaFoldDB" id="A0A8S2SYZ1"/>
<sequence length="44" mass="5327">MQALLDQLFHLYQLHFDAYSYATWLRPPFQLKHQSVRELGLTHI</sequence>
<dbReference type="Proteomes" id="UP000681720">
    <property type="component" value="Unassembled WGS sequence"/>
</dbReference>
<proteinExistence type="predicted"/>
<gene>
    <name evidence="1" type="ORF">GIL414_LOCUS24058</name>
</gene>
<feature type="non-terminal residue" evidence="1">
    <location>
        <position position="1"/>
    </location>
</feature>
<evidence type="ECO:0000313" key="2">
    <source>
        <dbReference type="Proteomes" id="UP000681720"/>
    </source>
</evidence>
<comment type="caution">
    <text evidence="1">The sequence shown here is derived from an EMBL/GenBank/DDBJ whole genome shotgun (WGS) entry which is preliminary data.</text>
</comment>